<accession>A0A2M9XAM5</accession>
<dbReference type="Pfam" id="PF01740">
    <property type="entry name" value="STAS"/>
    <property type="match status" value="1"/>
</dbReference>
<dbReference type="Proteomes" id="UP000232196">
    <property type="component" value="Unassembled WGS sequence"/>
</dbReference>
<dbReference type="InterPro" id="IPR002645">
    <property type="entry name" value="STAS_dom"/>
</dbReference>
<protein>
    <submittedName>
        <fullName evidence="2">Anti-anti-sigma factor</fullName>
    </submittedName>
</protein>
<comment type="caution">
    <text evidence="2">The sequence shown here is derived from an EMBL/GenBank/DDBJ whole genome shotgun (WGS) entry which is preliminary data.</text>
</comment>
<dbReference type="RefSeq" id="WP_100707432.1">
    <property type="nucleotide sequence ID" value="NZ_NPDL01000006.1"/>
</dbReference>
<evidence type="ECO:0000313" key="3">
    <source>
        <dbReference type="Proteomes" id="UP000232196"/>
    </source>
</evidence>
<keyword evidence="3" id="KW-1185">Reference proteome</keyword>
<dbReference type="PANTHER" id="PTHR35849">
    <property type="entry name" value="BLR2341 PROTEIN"/>
    <property type="match status" value="1"/>
</dbReference>
<dbReference type="AlphaFoldDB" id="A0A2M9XAM5"/>
<gene>
    <name evidence="2" type="ORF">CH357_14210</name>
</gene>
<dbReference type="Gene3D" id="3.30.750.24">
    <property type="entry name" value="STAS domain"/>
    <property type="match status" value="1"/>
</dbReference>
<dbReference type="EMBL" id="NPDN01000007">
    <property type="protein sequence ID" value="PJZ24736.1"/>
    <property type="molecule type" value="Genomic_DNA"/>
</dbReference>
<dbReference type="SUPFAM" id="SSF52091">
    <property type="entry name" value="SpoIIaa-like"/>
    <property type="match status" value="1"/>
</dbReference>
<dbReference type="PANTHER" id="PTHR35849:SF2">
    <property type="entry name" value="BLR2341 PROTEIN"/>
    <property type="match status" value="1"/>
</dbReference>
<name>A0A2M9XAM5_9LEPT</name>
<dbReference type="OrthoDB" id="9808221at2"/>
<reference evidence="2 3" key="1">
    <citation type="submission" date="2017-07" db="EMBL/GenBank/DDBJ databases">
        <title>Leptospira spp. isolated from tropical soils.</title>
        <authorList>
            <person name="Thibeaux R."/>
            <person name="Iraola G."/>
            <person name="Ferres I."/>
            <person name="Bierque E."/>
            <person name="Girault D."/>
            <person name="Soupe-Gilbert M.-E."/>
            <person name="Picardeau M."/>
            <person name="Goarant C."/>
        </authorList>
    </citation>
    <scope>NUCLEOTIDE SEQUENCE [LARGE SCALE GENOMIC DNA]</scope>
    <source>
        <strain evidence="2 3">MCA1-C-A1</strain>
    </source>
</reference>
<dbReference type="CDD" id="cd07043">
    <property type="entry name" value="STAS_anti-anti-sigma_factors"/>
    <property type="match status" value="1"/>
</dbReference>
<evidence type="ECO:0000313" key="2">
    <source>
        <dbReference type="EMBL" id="PJZ24736.1"/>
    </source>
</evidence>
<dbReference type="InterPro" id="IPR036513">
    <property type="entry name" value="STAS_dom_sf"/>
</dbReference>
<dbReference type="PROSITE" id="PS50801">
    <property type="entry name" value="STAS"/>
    <property type="match status" value="1"/>
</dbReference>
<evidence type="ECO:0000259" key="1">
    <source>
        <dbReference type="PROSITE" id="PS50801"/>
    </source>
</evidence>
<proteinExistence type="predicted"/>
<organism evidence="2 3">
    <name type="scientific">Leptospira hartskeerlii</name>
    <dbReference type="NCBI Taxonomy" id="2023177"/>
    <lineage>
        <taxon>Bacteria</taxon>
        <taxon>Pseudomonadati</taxon>
        <taxon>Spirochaetota</taxon>
        <taxon>Spirochaetia</taxon>
        <taxon>Leptospirales</taxon>
        <taxon>Leptospiraceae</taxon>
        <taxon>Leptospira</taxon>
    </lineage>
</organism>
<sequence>MDSLKILEQDAGKEIRVYLVSGRLDESTFPLFKEKVLDVSHTNNIVLNLSDLKYVSSSGIRAIFELKNRLTGEGKKLLLTEAGEKVIQIFNLLGLWKPFAHFEKEEDAIAACLKN</sequence>
<dbReference type="InterPro" id="IPR052746">
    <property type="entry name" value="MlaB_ABC_Transporter"/>
</dbReference>
<feature type="domain" description="STAS" evidence="1">
    <location>
        <begin position="15"/>
        <end position="112"/>
    </location>
</feature>